<keyword evidence="2" id="KW-1185">Reference proteome</keyword>
<evidence type="ECO:0000313" key="2">
    <source>
        <dbReference type="Proteomes" id="UP001177023"/>
    </source>
</evidence>
<dbReference type="PANTHER" id="PTHR21219:SF3">
    <property type="entry name" value="FI19613P1"/>
    <property type="match status" value="1"/>
</dbReference>
<sequence length="165" mass="17954">MVIPLCRCRVLYIGSAVPIVTKDGLQGIQQPLRERYPVEDVTDTKGIDSWLSVWSNGILLEYIEGEQKSETAFFPINTLHYCAAVRYVNVSGYAIEGGGEKFLPLDSPFANLPDSPHPPSFRQFSGVLPGLRSWNATASSAPTIKLPTPLCVAASTLMATPSISR</sequence>
<organism evidence="1 2">
    <name type="scientific">Mesorhabditis spiculigera</name>
    <dbReference type="NCBI Taxonomy" id="96644"/>
    <lineage>
        <taxon>Eukaryota</taxon>
        <taxon>Metazoa</taxon>
        <taxon>Ecdysozoa</taxon>
        <taxon>Nematoda</taxon>
        <taxon>Chromadorea</taxon>
        <taxon>Rhabditida</taxon>
        <taxon>Rhabditina</taxon>
        <taxon>Rhabditomorpha</taxon>
        <taxon>Rhabditoidea</taxon>
        <taxon>Rhabditidae</taxon>
        <taxon>Mesorhabditinae</taxon>
        <taxon>Mesorhabditis</taxon>
    </lineage>
</organism>
<reference evidence="1" key="1">
    <citation type="submission" date="2023-06" db="EMBL/GenBank/DDBJ databases">
        <authorList>
            <person name="Delattre M."/>
        </authorList>
    </citation>
    <scope>NUCLEOTIDE SEQUENCE</scope>
    <source>
        <strain evidence="1">AF72</strain>
    </source>
</reference>
<proteinExistence type="predicted"/>
<dbReference type="Proteomes" id="UP001177023">
    <property type="component" value="Unassembled WGS sequence"/>
</dbReference>
<protein>
    <submittedName>
        <fullName evidence="1">Uncharacterized protein</fullName>
    </submittedName>
</protein>
<accession>A0AA36D2B7</accession>
<gene>
    <name evidence="1" type="ORF">MSPICULIGERA_LOCUS16824</name>
</gene>
<dbReference type="PANTHER" id="PTHR21219">
    <property type="entry name" value="FI19613P1"/>
    <property type="match status" value="1"/>
</dbReference>
<name>A0AA36D2B7_9BILA</name>
<comment type="caution">
    <text evidence="1">The sequence shown here is derived from an EMBL/GenBank/DDBJ whole genome shotgun (WGS) entry which is preliminary data.</text>
</comment>
<evidence type="ECO:0000313" key="1">
    <source>
        <dbReference type="EMBL" id="CAJ0578577.1"/>
    </source>
</evidence>
<dbReference type="AlphaFoldDB" id="A0AA36D2B7"/>
<dbReference type="EMBL" id="CATQJA010002654">
    <property type="protein sequence ID" value="CAJ0578577.1"/>
    <property type="molecule type" value="Genomic_DNA"/>
</dbReference>
<feature type="non-terminal residue" evidence="1">
    <location>
        <position position="165"/>
    </location>
</feature>